<sequence length="155" mass="17710">MSIEVRRLSADDWQDWRELRLRSLADSPDAFGSTLAREEAFSEETWRQRAEDSTIVYVDQVPAAMGGSFDMDQERTHIVAMWTDPAYRQRGLARLVLEDIVARTRERGRRVMLDVTRGNDAARTTYERFGFVANGKAGPLREGSDLLVDEMVLPD</sequence>
<protein>
    <submittedName>
        <fullName evidence="4">Putative GNAT family acetyltransferase</fullName>
    </submittedName>
</protein>
<dbReference type="EMBL" id="JACCAA010000001">
    <property type="protein sequence ID" value="NYG60684.1"/>
    <property type="molecule type" value="Genomic_DNA"/>
</dbReference>
<dbReference type="InterPro" id="IPR016181">
    <property type="entry name" value="Acyl_CoA_acyltransferase"/>
</dbReference>
<dbReference type="AlphaFoldDB" id="A0A7Y9S6L4"/>
<evidence type="ECO:0000256" key="1">
    <source>
        <dbReference type="ARBA" id="ARBA00022679"/>
    </source>
</evidence>
<comment type="caution">
    <text evidence="4">The sequence shown here is derived from an EMBL/GenBank/DDBJ whole genome shotgun (WGS) entry which is preliminary data.</text>
</comment>
<dbReference type="SUPFAM" id="SSF55729">
    <property type="entry name" value="Acyl-CoA N-acyltransferases (Nat)"/>
    <property type="match status" value="1"/>
</dbReference>
<dbReference type="Proteomes" id="UP000540656">
    <property type="component" value="Unassembled WGS sequence"/>
</dbReference>
<dbReference type="Pfam" id="PF00583">
    <property type="entry name" value="Acetyltransf_1"/>
    <property type="match status" value="1"/>
</dbReference>
<reference evidence="4 5" key="1">
    <citation type="submission" date="2020-07" db="EMBL/GenBank/DDBJ databases">
        <title>Sequencing the genomes of 1000 actinobacteria strains.</title>
        <authorList>
            <person name="Klenk H.-P."/>
        </authorList>
    </citation>
    <scope>NUCLEOTIDE SEQUENCE [LARGE SCALE GENOMIC DNA]</scope>
    <source>
        <strain evidence="4 5">DSM 23819</strain>
    </source>
</reference>
<dbReference type="InterPro" id="IPR000182">
    <property type="entry name" value="GNAT_dom"/>
</dbReference>
<accession>A0A7Y9S6L4</accession>
<keyword evidence="2" id="KW-0012">Acyltransferase</keyword>
<keyword evidence="1 4" id="KW-0808">Transferase</keyword>
<dbReference type="RefSeq" id="WP_179503587.1">
    <property type="nucleotide sequence ID" value="NZ_JACCAA010000001.1"/>
</dbReference>
<gene>
    <name evidence="4" type="ORF">BJ980_003607</name>
</gene>
<dbReference type="CDD" id="cd04301">
    <property type="entry name" value="NAT_SF"/>
    <property type="match status" value="1"/>
</dbReference>
<evidence type="ECO:0000259" key="3">
    <source>
        <dbReference type="PROSITE" id="PS51186"/>
    </source>
</evidence>
<dbReference type="GO" id="GO:0016747">
    <property type="term" value="F:acyltransferase activity, transferring groups other than amino-acyl groups"/>
    <property type="evidence" value="ECO:0007669"/>
    <property type="project" value="InterPro"/>
</dbReference>
<evidence type="ECO:0000313" key="4">
    <source>
        <dbReference type="EMBL" id="NYG60684.1"/>
    </source>
</evidence>
<organism evidence="4 5">
    <name type="scientific">Nocardioides daedukensis</name>
    <dbReference type="NCBI Taxonomy" id="634462"/>
    <lineage>
        <taxon>Bacteria</taxon>
        <taxon>Bacillati</taxon>
        <taxon>Actinomycetota</taxon>
        <taxon>Actinomycetes</taxon>
        <taxon>Propionibacteriales</taxon>
        <taxon>Nocardioidaceae</taxon>
        <taxon>Nocardioides</taxon>
    </lineage>
</organism>
<dbReference type="PROSITE" id="PS51186">
    <property type="entry name" value="GNAT"/>
    <property type="match status" value="1"/>
</dbReference>
<dbReference type="PANTHER" id="PTHR43877">
    <property type="entry name" value="AMINOALKYLPHOSPHONATE N-ACETYLTRANSFERASE-RELATED-RELATED"/>
    <property type="match status" value="1"/>
</dbReference>
<evidence type="ECO:0000256" key="2">
    <source>
        <dbReference type="ARBA" id="ARBA00023315"/>
    </source>
</evidence>
<dbReference type="PANTHER" id="PTHR43877:SF5">
    <property type="entry name" value="BLL8307 PROTEIN"/>
    <property type="match status" value="1"/>
</dbReference>
<name>A0A7Y9S6L4_9ACTN</name>
<proteinExistence type="predicted"/>
<evidence type="ECO:0000313" key="5">
    <source>
        <dbReference type="Proteomes" id="UP000540656"/>
    </source>
</evidence>
<feature type="domain" description="N-acetyltransferase" evidence="3">
    <location>
        <begin position="3"/>
        <end position="155"/>
    </location>
</feature>
<dbReference type="InterPro" id="IPR050832">
    <property type="entry name" value="Bact_Acetyltransf"/>
</dbReference>
<keyword evidence="5" id="KW-1185">Reference proteome</keyword>
<dbReference type="Gene3D" id="3.40.630.30">
    <property type="match status" value="1"/>
</dbReference>